<proteinExistence type="predicted"/>
<keyword evidence="2" id="KW-1185">Reference proteome</keyword>
<protein>
    <submittedName>
        <fullName evidence="1">Uncharacterized protein</fullName>
    </submittedName>
</protein>
<reference evidence="1 2" key="1">
    <citation type="submission" date="2022-08" db="EMBL/GenBank/DDBJ databases">
        <title>Paenibacillus endoradicis sp. nov., Paenibacillus radicibacter sp. nov and Paenibacillus pararadicis sp. nov., three cold-adapted plant growth-promoting bacteria isolated from root of Larix gmelinii in Great Khingan.</title>
        <authorList>
            <person name="Xue H."/>
        </authorList>
    </citation>
    <scope>NUCLEOTIDE SEQUENCE [LARGE SCALE GENOMIC DNA]</scope>
    <source>
        <strain evidence="1 2">N5-1-1-5</strain>
    </source>
</reference>
<name>A0ABT1YD79_9BACL</name>
<dbReference type="EMBL" id="JANQBD010000003">
    <property type="protein sequence ID" value="MCR8630882.1"/>
    <property type="molecule type" value="Genomic_DNA"/>
</dbReference>
<sequence length="160" mass="18540">MNDKEKRKWRLQQLLQKNKDKLKKTHKYSELFNECVESLGDATIVLSEESGRMIMHELVSIFPLASWGRIDWSKVERKIKVNSPTEIINILGKELDGNDTYFFILWGYSDSPCLKAKLGRIIQYVDGVMRVGTDQFVFCLENSVVIEFYHDGDITIGFAK</sequence>
<dbReference type="Pfam" id="PF24172">
    <property type="entry name" value="CdiI_ImmP"/>
    <property type="match status" value="1"/>
</dbReference>
<organism evidence="1 2">
    <name type="scientific">Paenibacillus radicis</name>
    <name type="common">ex Xue et al. 2023</name>
    <dbReference type="NCBI Taxonomy" id="2972489"/>
    <lineage>
        <taxon>Bacteria</taxon>
        <taxon>Bacillati</taxon>
        <taxon>Bacillota</taxon>
        <taxon>Bacilli</taxon>
        <taxon>Bacillales</taxon>
        <taxon>Paenibacillaceae</taxon>
        <taxon>Paenibacillus</taxon>
    </lineage>
</organism>
<gene>
    <name evidence="1" type="ORF">NV381_06665</name>
</gene>
<comment type="caution">
    <text evidence="1">The sequence shown here is derived from an EMBL/GenBank/DDBJ whole genome shotgun (WGS) entry which is preliminary data.</text>
</comment>
<accession>A0ABT1YD79</accession>
<evidence type="ECO:0000313" key="2">
    <source>
        <dbReference type="Proteomes" id="UP001300012"/>
    </source>
</evidence>
<dbReference type="RefSeq" id="WP_258212479.1">
    <property type="nucleotide sequence ID" value="NZ_JANQBD010000003.1"/>
</dbReference>
<evidence type="ECO:0000313" key="1">
    <source>
        <dbReference type="EMBL" id="MCR8630882.1"/>
    </source>
</evidence>
<dbReference type="Proteomes" id="UP001300012">
    <property type="component" value="Unassembled WGS sequence"/>
</dbReference>
<dbReference type="InterPro" id="IPR049585">
    <property type="entry name" value="CdiI_EcoliA0-like"/>
</dbReference>
<dbReference type="CDD" id="cd20693">
    <property type="entry name" value="CdiI_EcoliA0-like"/>
    <property type="match status" value="1"/>
</dbReference>